<evidence type="ECO:0000313" key="1">
    <source>
        <dbReference type="EMBL" id="KZX14834.1"/>
    </source>
</evidence>
<dbReference type="AlphaFoldDB" id="A0A166CT38"/>
<dbReference type="InterPro" id="IPR036388">
    <property type="entry name" value="WH-like_DNA-bd_sf"/>
</dbReference>
<comment type="caution">
    <text evidence="1">The sequence shown here is derived from an EMBL/GenBank/DDBJ whole genome shotgun (WGS) entry which is preliminary data.</text>
</comment>
<organism evidence="1 2">
    <name type="scientific">Methanobrevibacter cuticularis</name>
    <dbReference type="NCBI Taxonomy" id="47311"/>
    <lineage>
        <taxon>Archaea</taxon>
        <taxon>Methanobacteriati</taxon>
        <taxon>Methanobacteriota</taxon>
        <taxon>Methanomada group</taxon>
        <taxon>Methanobacteria</taxon>
        <taxon>Methanobacteriales</taxon>
        <taxon>Methanobacteriaceae</taxon>
        <taxon>Methanobrevibacter</taxon>
    </lineage>
</organism>
<protein>
    <submittedName>
        <fullName evidence="1">MarR family protein</fullName>
    </submittedName>
</protein>
<dbReference type="InterPro" id="IPR036390">
    <property type="entry name" value="WH_DNA-bd_sf"/>
</dbReference>
<dbReference type="SUPFAM" id="SSF46785">
    <property type="entry name" value="Winged helix' DNA-binding domain"/>
    <property type="match status" value="1"/>
</dbReference>
<accession>A0A166CT38</accession>
<keyword evidence="2" id="KW-1185">Reference proteome</keyword>
<dbReference type="Pfam" id="PF25212">
    <property type="entry name" value="HVO_A0114"/>
    <property type="match status" value="1"/>
</dbReference>
<gene>
    <name evidence="1" type="ORF">MBCUT_18810</name>
</gene>
<dbReference type="EMBL" id="LWMW01000145">
    <property type="protein sequence ID" value="KZX14834.1"/>
    <property type="molecule type" value="Genomic_DNA"/>
</dbReference>
<evidence type="ECO:0000313" key="2">
    <source>
        <dbReference type="Proteomes" id="UP000077275"/>
    </source>
</evidence>
<reference evidence="1 2" key="1">
    <citation type="submission" date="2016-04" db="EMBL/GenBank/DDBJ databases">
        <title>Genome sequence of Methanobrevibacter cuticularis DSM 11139.</title>
        <authorList>
            <person name="Poehlein A."/>
            <person name="Seedorf H."/>
            <person name="Daniel R."/>
        </authorList>
    </citation>
    <scope>NUCLEOTIDE SEQUENCE [LARGE SCALE GENOMIC DNA]</scope>
    <source>
        <strain evidence="1 2">DSM 11139</strain>
    </source>
</reference>
<dbReference type="PATRIC" id="fig|47311.3.peg.2047"/>
<sequence length="142" mass="16566">MIEIKLKRTTNGEEIIKELEAVYGTKQRLERIVERNPKDAKAYYDLDDWNYYKDHLDEEVTEEDILIRDKFLFDKGEIDILNSIKENNPKNLTELAKLVDKNISNILPTVDKLEKEGLIKIEKGNKNSKTPILTYDAIEIAI</sequence>
<name>A0A166CT38_9EURY</name>
<dbReference type="Proteomes" id="UP000077275">
    <property type="component" value="Unassembled WGS sequence"/>
</dbReference>
<proteinExistence type="predicted"/>
<dbReference type="OrthoDB" id="325082at2157"/>
<dbReference type="RefSeq" id="WP_067260412.1">
    <property type="nucleotide sequence ID" value="NZ_LWMW01000145.1"/>
</dbReference>
<dbReference type="Gene3D" id="1.10.10.10">
    <property type="entry name" value="Winged helix-like DNA-binding domain superfamily/Winged helix DNA-binding domain"/>
    <property type="match status" value="1"/>
</dbReference>